<proteinExistence type="predicted"/>
<dbReference type="EMBL" id="KY274508">
    <property type="protein sequence ID" value="QFV26215.1"/>
    <property type="molecule type" value="Genomic_DNA"/>
</dbReference>
<evidence type="ECO:0000313" key="4">
    <source>
        <dbReference type="EMBL" id="QFX16121.1"/>
    </source>
</evidence>
<sequence>MIDDADLRHARFFFIFWLFDNKHDCNKVSLVFIH</sequence>
<name>A0A5P9S5N3_9BETA</name>
<organism evidence="1">
    <name type="scientific">Human betaherpesvirus 6</name>
    <dbReference type="NCBI Taxonomy" id="10368"/>
    <lineage>
        <taxon>Viruses</taxon>
        <taxon>Duplodnaviria</taxon>
        <taxon>Heunggongvirae</taxon>
        <taxon>Peploviricota</taxon>
        <taxon>Herviviricetes</taxon>
        <taxon>Herpesvirales</taxon>
        <taxon>Orthoherpesviridae</taxon>
        <taxon>Betaherpesvirinae</taxon>
        <taxon>Roseolovirus</taxon>
    </lineage>
</organism>
<dbReference type="EMBL" id="KY315555">
    <property type="protein sequence ID" value="QFX53687.1"/>
    <property type="molecule type" value="Genomic_DNA"/>
</dbReference>
<protein>
    <submittedName>
        <fullName evidence="1">Uncharacterized protein</fullName>
    </submittedName>
</protein>
<dbReference type="EMBL" id="KY315545">
    <property type="protein sequence ID" value="QFX16121.1"/>
    <property type="molecule type" value="Genomic_DNA"/>
</dbReference>
<dbReference type="EMBL" id="KY290183">
    <property type="protein sequence ID" value="QFV47803.1"/>
    <property type="molecule type" value="Genomic_DNA"/>
</dbReference>
<evidence type="ECO:0000313" key="7">
    <source>
        <dbReference type="EMBL" id="QFX63849.1"/>
    </source>
</evidence>
<evidence type="ECO:0000313" key="5">
    <source>
        <dbReference type="EMBL" id="QFX43716.1"/>
    </source>
</evidence>
<evidence type="ECO:0000313" key="3">
    <source>
        <dbReference type="EMBL" id="QFV49805.1"/>
    </source>
</evidence>
<evidence type="ECO:0000313" key="2">
    <source>
        <dbReference type="EMBL" id="QFV47803.1"/>
    </source>
</evidence>
<evidence type="ECO:0000313" key="1">
    <source>
        <dbReference type="EMBL" id="QFV26215.1"/>
    </source>
</evidence>
<reference evidence="1" key="1">
    <citation type="journal article" date="2018" name="BMC Genomics">
        <title>Comparative genomic, transcriptomic, and proteomic reannotation of human herpesvirus 6.</title>
        <authorList>
            <person name="Greninger A.L."/>
            <person name="Knudsen G.M."/>
            <person name="Roychoudhury P."/>
            <person name="Hanson D.J."/>
            <person name="Sedlak R.H."/>
            <person name="Xie H."/>
            <person name="Guan J."/>
            <person name="Nguyen T."/>
            <person name="Peddu V."/>
            <person name="Boeckh M."/>
            <person name="Huang M.L."/>
            <person name="Cook L."/>
            <person name="Depledge D.P."/>
            <person name="Zerr D.M."/>
            <person name="Koelle D.M."/>
            <person name="Gantt S."/>
            <person name="Yoshikawa T."/>
            <person name="Caserta M."/>
            <person name="Hill J.A."/>
            <person name="Jerome K.R."/>
        </authorList>
    </citation>
    <scope>NUCLEOTIDE SEQUENCE</scope>
    <source>
        <strain evidence="3">HP104A5</strain>
        <strain evidence="1">HP15A11</strain>
        <strain evidence="2">HP73C5</strain>
        <strain evidence="4">HP88D9</strain>
        <strain evidence="5">HP96H12</strain>
        <strain evidence="6">JHPT-D12</strain>
        <strain evidence="7">JHPT-G1</strain>
    </source>
</reference>
<dbReference type="EMBL" id="KY315558">
    <property type="protein sequence ID" value="QFX63849.1"/>
    <property type="molecule type" value="Genomic_DNA"/>
</dbReference>
<evidence type="ECO:0000313" key="6">
    <source>
        <dbReference type="EMBL" id="QFX53687.1"/>
    </source>
</evidence>
<dbReference type="EMBL" id="KY315552">
    <property type="protein sequence ID" value="QFX43716.1"/>
    <property type="molecule type" value="Genomic_DNA"/>
</dbReference>
<dbReference type="EMBL" id="KY290185">
    <property type="protein sequence ID" value="QFV49805.1"/>
    <property type="molecule type" value="Genomic_DNA"/>
</dbReference>
<accession>A0A5P9S5N3</accession>